<dbReference type="RefSeq" id="WP_010905932.1">
    <property type="nucleotide sequence ID" value="NZ_CP015896.1"/>
</dbReference>
<protein>
    <submittedName>
        <fullName evidence="1">Head-tail connector protein</fullName>
    </submittedName>
    <submittedName>
        <fullName evidence="2">Phage DNA packaging</fullName>
    </submittedName>
</protein>
<evidence type="ECO:0000313" key="5">
    <source>
        <dbReference type="EMBL" id="WNS48398.1"/>
    </source>
</evidence>
<dbReference type="EMBL" id="CP031926">
    <property type="protein sequence ID" value="QRZ35321.1"/>
    <property type="molecule type" value="Genomic_DNA"/>
</dbReference>
<proteinExistence type="predicted"/>
<dbReference type="EMBL" id="LKLW01000152">
    <property type="protein sequence ID" value="KSU24410.1"/>
    <property type="molecule type" value="Genomic_DNA"/>
</dbReference>
<dbReference type="EMBL" id="CP090823">
    <property type="protein sequence ID" value="WNS48445.1"/>
    <property type="molecule type" value="Genomic_DNA"/>
</dbReference>
<evidence type="ECO:0000313" key="3">
    <source>
        <dbReference type="EMBL" id="QRZ34776.1"/>
    </source>
</evidence>
<organism evidence="2 7">
    <name type="scientific">Lactococcus lactis subsp. lactis</name>
    <name type="common">Streptococcus lactis</name>
    <dbReference type="NCBI Taxonomy" id="1360"/>
    <lineage>
        <taxon>Bacteria</taxon>
        <taxon>Bacillati</taxon>
        <taxon>Bacillota</taxon>
        <taxon>Bacilli</taxon>
        <taxon>Lactobacillales</taxon>
        <taxon>Streptococcaceae</taxon>
        <taxon>Lactococcus</taxon>
    </lineage>
</organism>
<reference evidence="3" key="4">
    <citation type="submission" date="2023-04" db="EMBL/GenBank/DDBJ databases">
        <authorList>
            <person name="McDonnell B."/>
        </authorList>
    </citation>
    <scope>NUCLEOTIDE SEQUENCE</scope>
    <source>
        <strain evidence="3">223</strain>
    </source>
</reference>
<dbReference type="Proteomes" id="UP000663169">
    <property type="component" value="Chromosome"/>
</dbReference>
<reference evidence="1" key="5">
    <citation type="submission" date="2023-09" db="EMBL/GenBank/DDBJ databases">
        <title>Complete Genomes and Methylome analysis of Lactococcus lactis subs lactis strains.</title>
        <authorList>
            <person name="Fomenkov A."/>
            <person name="McDonnell B."/>
            <person name="Sun L."/>
            <person name="Van Sinderen D."/>
            <person name="Roberts R.J."/>
        </authorList>
    </citation>
    <scope>NUCLEOTIDE SEQUENCE</scope>
    <source>
        <strain evidence="1">229</strain>
    </source>
</reference>
<sequence length="107" mass="12026">MSVTVDDLLDQLSEDDDRKPQLQIYFDTATAYVKNAVSSDTVDAPFFNVENVSPIYDVAVLSYSMDLWINRSTTMPPTTAVDHMVGQLRGLYSSWKEAQDGQNLQTE</sequence>
<accession>A0A0V8EG35</accession>
<dbReference type="EMBL" id="CP031926">
    <property type="protein sequence ID" value="QRZ34776.1"/>
    <property type="molecule type" value="Genomic_DNA"/>
</dbReference>
<reference evidence="7" key="1">
    <citation type="submission" date="2015-10" db="EMBL/GenBank/DDBJ databases">
        <title>Draft Genome Sequences of 11 Lactococcus lactis subspecies cremoris strains.</title>
        <authorList>
            <person name="Wels M."/>
            <person name="Backus L."/>
            <person name="Boekhorst J."/>
            <person name="Dijkstra A."/>
            <person name="Beerthuizen M."/>
            <person name="Kelly W."/>
            <person name="Siezen R."/>
            <person name="Bachmann H."/>
            <person name="Van Hijum S."/>
        </authorList>
    </citation>
    <scope>NUCLEOTIDE SEQUENCE [LARGE SCALE GENOMIC DNA]</scope>
    <source>
        <strain evidence="7">N42</strain>
    </source>
</reference>
<dbReference type="NCBIfam" id="TIGR01560">
    <property type="entry name" value="put_DNA_pack"/>
    <property type="match status" value="1"/>
</dbReference>
<dbReference type="Proteomes" id="UP001055586">
    <property type="component" value="Chromosome"/>
</dbReference>
<name>A0A0V8EG35_LACLL</name>
<evidence type="ECO:0000313" key="7">
    <source>
        <dbReference type="Proteomes" id="UP000052991"/>
    </source>
</evidence>
<dbReference type="PATRIC" id="fig|1360.116.peg.1889"/>
<evidence type="ECO:0000313" key="2">
    <source>
        <dbReference type="EMBL" id="KSU24410.1"/>
    </source>
</evidence>
<gene>
    <name evidence="3" type="ORF">LL223_1120</name>
    <name evidence="4" type="ORF">LL223_1680</name>
    <name evidence="5" type="ORF">LL229_03165</name>
    <name evidence="6" type="ORF">LL229_03480</name>
    <name evidence="1" type="ORF">LL229_1708</name>
    <name evidence="2" type="ORF">N42_2461</name>
</gene>
<reference evidence="2" key="2">
    <citation type="journal article" date="2017" name="Genome Announc.">
        <title>Draft Genome Sequences of 24 Lactococcus lactis Strains.</title>
        <authorList>
            <person name="Backus L."/>
            <person name="Wels M."/>
            <person name="Boekhorst J."/>
            <person name="Dijkstra A.R."/>
            <person name="Beerthuyzen M."/>
            <person name="Kelly W.J."/>
            <person name="Siezen R.J."/>
            <person name="van Hijum S.A."/>
            <person name="Bachmann H."/>
        </authorList>
    </citation>
    <scope>NUCLEOTIDE SEQUENCE</scope>
    <source>
        <strain evidence="2">N42</strain>
    </source>
</reference>
<dbReference type="EMBL" id="CP090823">
    <property type="protein sequence ID" value="WNS48398.1"/>
    <property type="molecule type" value="Genomic_DNA"/>
</dbReference>
<evidence type="ECO:0000313" key="6">
    <source>
        <dbReference type="EMBL" id="WNS48445.1"/>
    </source>
</evidence>
<dbReference type="EMBL" id="CP090823">
    <property type="protein sequence ID" value="ARD96589.1"/>
    <property type="molecule type" value="Genomic_DNA"/>
</dbReference>
<evidence type="ECO:0000313" key="1">
    <source>
        <dbReference type="EMBL" id="ARD96589.1"/>
    </source>
</evidence>
<dbReference type="CDD" id="cd08054">
    <property type="entry name" value="gp6"/>
    <property type="match status" value="1"/>
</dbReference>
<dbReference type="InterPro" id="IPR006450">
    <property type="entry name" value="Phage_HK97_gp6-like"/>
</dbReference>
<dbReference type="Proteomes" id="UP000052991">
    <property type="component" value="Unassembled WGS sequence"/>
</dbReference>
<evidence type="ECO:0000313" key="4">
    <source>
        <dbReference type="EMBL" id="QRZ35321.1"/>
    </source>
</evidence>
<reference evidence="3" key="3">
    <citation type="journal article" date="2020" name="Mol. Microbiol.">
        <title>The CWPS Rubik's cube: Linking diversity of cell wall polysaccharide structures with the encoded biosynthetic machinery of selected Lactococcus lactis strains.</title>
        <authorList>
            <person name="Mahony J."/>
            <person name="Frantzen C."/>
            <person name="Vinogradov E."/>
            <person name="Sadovskaya I."/>
            <person name="Theodorou I."/>
            <person name="Kelleher P."/>
            <person name="Chapot-Chartier M.P."/>
            <person name="Cambillau C."/>
            <person name="Holo H."/>
            <person name="van Sinderen D."/>
        </authorList>
    </citation>
    <scope>NUCLEOTIDE SEQUENCE</scope>
    <source>
        <strain evidence="3">223</strain>
    </source>
</reference>
<dbReference type="AlphaFoldDB" id="A0A0V8EG35"/>